<keyword evidence="2" id="KW-1185">Reference proteome</keyword>
<protein>
    <submittedName>
        <fullName evidence="1">Uncharacterized protein</fullName>
    </submittedName>
</protein>
<organism evidence="1 2">
    <name type="scientific">Methylorubrum thiocyanatum</name>
    <dbReference type="NCBI Taxonomy" id="47958"/>
    <lineage>
        <taxon>Bacteria</taxon>
        <taxon>Pseudomonadati</taxon>
        <taxon>Pseudomonadota</taxon>
        <taxon>Alphaproteobacteria</taxon>
        <taxon>Hyphomicrobiales</taxon>
        <taxon>Methylobacteriaceae</taxon>
        <taxon>Methylorubrum</taxon>
    </lineage>
</organism>
<dbReference type="EMBL" id="JACJIB010000013">
    <property type="protein sequence ID" value="MBA8916056.1"/>
    <property type="molecule type" value="Genomic_DNA"/>
</dbReference>
<dbReference type="AlphaFoldDB" id="A0AA40S7N6"/>
<proteinExistence type="predicted"/>
<name>A0AA40S7N6_9HYPH</name>
<gene>
    <name evidence="1" type="ORF">HNR51_005175</name>
</gene>
<dbReference type="Proteomes" id="UP000543554">
    <property type="component" value="Unassembled WGS sequence"/>
</dbReference>
<sequence>MPYFINQKPYIINVKPYFAYDKPYIINLRAVLRQSRMASSH</sequence>
<evidence type="ECO:0000313" key="2">
    <source>
        <dbReference type="Proteomes" id="UP000543554"/>
    </source>
</evidence>
<evidence type="ECO:0000313" key="1">
    <source>
        <dbReference type="EMBL" id="MBA8916056.1"/>
    </source>
</evidence>
<accession>A0AA40S7N6</accession>
<comment type="caution">
    <text evidence="1">The sequence shown here is derived from an EMBL/GenBank/DDBJ whole genome shotgun (WGS) entry which is preliminary data.</text>
</comment>
<reference evidence="1 2" key="1">
    <citation type="submission" date="2020-08" db="EMBL/GenBank/DDBJ databases">
        <title>Genomic Encyclopedia of Type Strains, Phase IV (KMG-IV): sequencing the most valuable type-strain genomes for metagenomic binning, comparative biology and taxonomic classification.</title>
        <authorList>
            <person name="Goeker M."/>
        </authorList>
    </citation>
    <scope>NUCLEOTIDE SEQUENCE [LARGE SCALE GENOMIC DNA]</scope>
    <source>
        <strain evidence="1 2">DSM 11490</strain>
    </source>
</reference>